<evidence type="ECO:0000313" key="1">
    <source>
        <dbReference type="EMBL" id="QIS79345.1"/>
    </source>
</evidence>
<proteinExistence type="predicted"/>
<dbReference type="Proteomes" id="UP000502959">
    <property type="component" value="Segment"/>
</dbReference>
<organism evidence="1 2">
    <name type="scientific">Pantoea phage vB_PagM_SSEM1</name>
    <dbReference type="NCBI Taxonomy" id="2721760"/>
    <lineage>
        <taxon>Viruses</taxon>
        <taxon>Duplodnaviria</taxon>
        <taxon>Heunggongvirae</taxon>
        <taxon>Uroviricota</taxon>
        <taxon>Caudoviricetes</taxon>
        <taxon>Chaseviridae</taxon>
        <taxon>Cleopatravirinae</taxon>
        <taxon>Loessnervirus</taxon>
        <taxon>Loessnervirus SSEM1</taxon>
    </lineage>
</organism>
<name>A0A6H0DBP3_9CAUD</name>
<accession>A0A6H0DBP3</accession>
<reference evidence="1 2" key="1">
    <citation type="submission" date="2020-03" db="EMBL/GenBank/DDBJ databases">
        <title>Complete genome sequence of Pantoea agglomerans bacteriophage vB_PagM_SSEM1.</title>
        <authorList>
            <person name="Truncaite L."/>
            <person name="Alijosius L."/>
            <person name="Petrauskaite E."/>
            <person name="Simoliunas E."/>
        </authorList>
    </citation>
    <scope>NUCLEOTIDE SEQUENCE [LARGE SCALE GENOMIC DNA]</scope>
</reference>
<dbReference type="EMBL" id="MT230534">
    <property type="protein sequence ID" value="QIS79345.1"/>
    <property type="molecule type" value="Genomic_DNA"/>
</dbReference>
<evidence type="ECO:0000313" key="2">
    <source>
        <dbReference type="Proteomes" id="UP000502959"/>
    </source>
</evidence>
<protein>
    <submittedName>
        <fullName evidence="1">Uncharacterized protein</fullName>
    </submittedName>
</protein>
<keyword evidence="2" id="KW-1185">Reference proteome</keyword>
<sequence>MQLSDLQPAIDKLQKVVNDDDVVLDSLRKIVAGSGTKATEQVFFEKSGVWLQLSAASILSVVSNERETNQAQLDQYKALYKQLQDLLAGSINGAP</sequence>
<gene>
    <name evidence="1" type="ORF">SSEM1_gp28</name>
</gene>